<name>A0AAD9GN54_9STRA</name>
<evidence type="ECO:0008006" key="4">
    <source>
        <dbReference type="Google" id="ProtNLM"/>
    </source>
</evidence>
<organism evidence="2 3">
    <name type="scientific">Phytophthora citrophthora</name>
    <dbReference type="NCBI Taxonomy" id="4793"/>
    <lineage>
        <taxon>Eukaryota</taxon>
        <taxon>Sar</taxon>
        <taxon>Stramenopiles</taxon>
        <taxon>Oomycota</taxon>
        <taxon>Peronosporomycetes</taxon>
        <taxon>Peronosporales</taxon>
        <taxon>Peronosporaceae</taxon>
        <taxon>Phytophthora</taxon>
    </lineage>
</organism>
<comment type="caution">
    <text evidence="2">The sequence shown here is derived from an EMBL/GenBank/DDBJ whole genome shotgun (WGS) entry which is preliminary data.</text>
</comment>
<dbReference type="PANTHER" id="PTHR22100">
    <property type="entry name" value="WINGS APART-LIKE PROTEIN HOMOLOG"/>
    <property type="match status" value="1"/>
</dbReference>
<feature type="compositionally biased region" description="Polar residues" evidence="1">
    <location>
        <begin position="813"/>
        <end position="826"/>
    </location>
</feature>
<accession>A0AAD9GN54</accession>
<sequence>MLLQEDGLLFSRLDDVTYLLGGLLTPATTKRGLLTQTRSILELIQLLKDPQILRAMELGSQSLKFQQKMKKLLLFKHTVTQDESYRLSMAMLVYFLSEKAETQDYFDDQVLDAVMDTFKQEVNRGEDREEVNCAVEDSVLLKKCLKRKKTEDTEDEAGSSLSNTTMQMLEDCCRLKMDELLQDREEFYVEGEVQTSVKEILCAALHNLLQVDGLSRSSGCRQQEQTNVQLDDDIFRRVRARKRQLLRNGGLDTLMQDLAWHLDGLQALLPSTEVEEVTVDCARSLHHLNALLSVFDQVLFLTMDVQQYISKKRSFMELLLKITRRLSELGWGSHAQKRWEAQSTRMVQAVETLLAVLRVLINLTHHNAEAASHLRALDGIQLFAESFSQLWTVEKNFLHVSAQEKWKFDAFLLLQSVMANSIEFSSENRDVLATYQVDSNPCTCELLVQFFLAKLQSYRHLIGPTEVRTMLSIEEDDNWNPEDVILGGCTSLLLGYLMKGSSSNSAAILDLLPDRSPQLLQRALAVFVAFQSQVGALTPDIAESVLQVENVLKSYQQNGFATDNDQQADGDLNSTMSIESSMASQNTDASPPALRARHLKNVCSNLDDSEDENVLPIPLKAKQRMSQTSQPLGLRTPTRTPPRSPGRKRLRAKSPVKTPTSSRSSSIAVLPDGSLSSPVVARLLKRTRQLVDEFDAEFTRLTPTPRKDFRGETTADGSLVFTMDLACRDSSNGLEISSVAEEQRTQRALTSKRRKKPLRDANISFKSATVYETSFDVTSSSTPPSPLRTTNNNLLLHTPTRARHSPGLFRPSPSLNLTPTKSSPSTPLRKRKLLRTTESGPPTVENESISASPHKRKAKAVRVAASTDISSVFDFDD</sequence>
<proteinExistence type="predicted"/>
<reference evidence="2" key="1">
    <citation type="submission" date="2023-08" db="EMBL/GenBank/DDBJ databases">
        <title>Reference Genome Resource for the Citrus Pathogen Phytophthora citrophthora.</title>
        <authorList>
            <person name="Moller H."/>
            <person name="Coetzee B."/>
            <person name="Rose L.J."/>
            <person name="Van Niekerk J.M."/>
        </authorList>
    </citation>
    <scope>NUCLEOTIDE SEQUENCE</scope>
    <source>
        <strain evidence="2">STE-U-9442</strain>
    </source>
</reference>
<protein>
    <recommendedName>
        <fullName evidence="4">Wings apart-like protein C-terminal domain-containing protein</fullName>
    </recommendedName>
</protein>
<dbReference type="Proteomes" id="UP001259832">
    <property type="component" value="Unassembled WGS sequence"/>
</dbReference>
<feature type="compositionally biased region" description="Basic residues" evidence="1">
    <location>
        <begin position="645"/>
        <end position="654"/>
    </location>
</feature>
<gene>
    <name evidence="2" type="ORF">P3T76_007367</name>
</gene>
<dbReference type="EMBL" id="JASMQC010000012">
    <property type="protein sequence ID" value="KAK1941501.1"/>
    <property type="molecule type" value="Genomic_DNA"/>
</dbReference>
<feature type="compositionally biased region" description="Polar residues" evidence="1">
    <location>
        <begin position="836"/>
        <end position="851"/>
    </location>
</feature>
<dbReference type="PANTHER" id="PTHR22100:SF13">
    <property type="entry name" value="WINGS APART-LIKE PROTEIN HOMOLOG"/>
    <property type="match status" value="1"/>
</dbReference>
<feature type="compositionally biased region" description="Polar residues" evidence="1">
    <location>
        <begin position="657"/>
        <end position="667"/>
    </location>
</feature>
<dbReference type="InterPro" id="IPR011989">
    <property type="entry name" value="ARM-like"/>
</dbReference>
<dbReference type="Gene3D" id="1.25.10.10">
    <property type="entry name" value="Leucine-rich Repeat Variant"/>
    <property type="match status" value="1"/>
</dbReference>
<evidence type="ECO:0000256" key="1">
    <source>
        <dbReference type="SAM" id="MobiDB-lite"/>
    </source>
</evidence>
<feature type="region of interest" description="Disordered" evidence="1">
    <location>
        <begin position="798"/>
        <end position="859"/>
    </location>
</feature>
<evidence type="ECO:0000313" key="2">
    <source>
        <dbReference type="EMBL" id="KAK1941501.1"/>
    </source>
</evidence>
<evidence type="ECO:0000313" key="3">
    <source>
        <dbReference type="Proteomes" id="UP001259832"/>
    </source>
</evidence>
<dbReference type="AlphaFoldDB" id="A0AAD9GN54"/>
<dbReference type="InterPro" id="IPR039874">
    <property type="entry name" value="WAPL"/>
</dbReference>
<keyword evidence="3" id="KW-1185">Reference proteome</keyword>
<feature type="region of interest" description="Disordered" evidence="1">
    <location>
        <begin position="619"/>
        <end position="669"/>
    </location>
</feature>